<evidence type="ECO:0000313" key="1">
    <source>
        <dbReference type="EMBL" id="MFC7443013.1"/>
    </source>
</evidence>
<accession>A0ABW2RPS7</accession>
<keyword evidence="2" id="KW-1185">Reference proteome</keyword>
<reference evidence="2" key="1">
    <citation type="journal article" date="2019" name="Int. J. Syst. Evol. Microbiol.">
        <title>The Global Catalogue of Microorganisms (GCM) 10K type strain sequencing project: providing services to taxonomists for standard genome sequencing and annotation.</title>
        <authorList>
            <consortium name="The Broad Institute Genomics Platform"/>
            <consortium name="The Broad Institute Genome Sequencing Center for Infectious Disease"/>
            <person name="Wu L."/>
            <person name="Ma J."/>
        </authorList>
    </citation>
    <scope>NUCLEOTIDE SEQUENCE [LARGE SCALE GENOMIC DNA]</scope>
    <source>
        <strain evidence="2">CGMCC 1.12942</strain>
    </source>
</reference>
<dbReference type="RefSeq" id="WP_379867294.1">
    <property type="nucleotide sequence ID" value="NZ_JBHTBW010000069.1"/>
</dbReference>
<organism evidence="1 2">
    <name type="scientific">Laceyella putida</name>
    <dbReference type="NCBI Taxonomy" id="110101"/>
    <lineage>
        <taxon>Bacteria</taxon>
        <taxon>Bacillati</taxon>
        <taxon>Bacillota</taxon>
        <taxon>Bacilli</taxon>
        <taxon>Bacillales</taxon>
        <taxon>Thermoactinomycetaceae</taxon>
        <taxon>Laceyella</taxon>
    </lineage>
</organism>
<dbReference type="EMBL" id="JBHTBW010000069">
    <property type="protein sequence ID" value="MFC7443013.1"/>
    <property type="molecule type" value="Genomic_DNA"/>
</dbReference>
<comment type="caution">
    <text evidence="1">The sequence shown here is derived from an EMBL/GenBank/DDBJ whole genome shotgun (WGS) entry which is preliminary data.</text>
</comment>
<proteinExistence type="predicted"/>
<gene>
    <name evidence="1" type="ORF">ACFQNG_18245</name>
</gene>
<dbReference type="Proteomes" id="UP001596500">
    <property type="component" value="Unassembled WGS sequence"/>
</dbReference>
<protein>
    <submittedName>
        <fullName evidence="1">Uncharacterized protein</fullName>
    </submittedName>
</protein>
<name>A0ABW2RPS7_9BACL</name>
<evidence type="ECO:0000313" key="2">
    <source>
        <dbReference type="Proteomes" id="UP001596500"/>
    </source>
</evidence>
<sequence>MFEGEIDVVYGIDPFYWLFLDMDSFDAIGKKPHELFAEPF</sequence>